<dbReference type="InterPro" id="IPR050707">
    <property type="entry name" value="HTH_MetabolicPath_Reg"/>
</dbReference>
<dbReference type="EMBL" id="CWKH01000002">
    <property type="protein sequence ID" value="CRZ16496.1"/>
    <property type="molecule type" value="Genomic_DNA"/>
</dbReference>
<feature type="domain" description="HTH iclR-type" evidence="4">
    <location>
        <begin position="27"/>
        <end position="90"/>
    </location>
</feature>
<reference evidence="7" key="1">
    <citation type="submission" date="2015-07" db="EMBL/GenBank/DDBJ databases">
        <authorList>
            <person name="Urmite Genomes"/>
        </authorList>
    </citation>
    <scope>NUCLEOTIDE SEQUENCE [LARGE SCALE GENOMIC DNA]</scope>
    <source>
        <strain evidence="7">type strain: ATCC 49404</strain>
    </source>
</reference>
<dbReference type="InterPro" id="IPR005471">
    <property type="entry name" value="Tscrpt_reg_IclR_N"/>
</dbReference>
<dbReference type="AlphaFoldDB" id="A0A0H5RRQ4"/>
<dbReference type="InterPro" id="IPR029016">
    <property type="entry name" value="GAF-like_dom_sf"/>
</dbReference>
<proteinExistence type="predicted"/>
<dbReference type="InterPro" id="IPR036388">
    <property type="entry name" value="WH-like_DNA-bd_sf"/>
</dbReference>
<dbReference type="Gene3D" id="1.10.10.10">
    <property type="entry name" value="Winged helix-like DNA-binding domain superfamily/Winged helix DNA-binding domain"/>
    <property type="match status" value="1"/>
</dbReference>
<accession>A0A0H5RRQ4</accession>
<dbReference type="Gene3D" id="3.30.450.40">
    <property type="match status" value="1"/>
</dbReference>
<keyword evidence="2" id="KW-0238">DNA-binding</keyword>
<dbReference type="PANTHER" id="PTHR30136">
    <property type="entry name" value="HELIX-TURN-HELIX TRANSCRIPTIONAL REGULATOR, ICLR FAMILY"/>
    <property type="match status" value="1"/>
</dbReference>
<evidence type="ECO:0000313" key="7">
    <source>
        <dbReference type="Proteomes" id="UP000199147"/>
    </source>
</evidence>
<dbReference type="SMART" id="SM00346">
    <property type="entry name" value="HTH_ICLR"/>
    <property type="match status" value="1"/>
</dbReference>
<dbReference type="GO" id="GO:0003700">
    <property type="term" value="F:DNA-binding transcription factor activity"/>
    <property type="evidence" value="ECO:0007669"/>
    <property type="project" value="TreeGrafter"/>
</dbReference>
<dbReference type="InterPro" id="IPR014757">
    <property type="entry name" value="Tscrpt_reg_IclR_C"/>
</dbReference>
<dbReference type="InterPro" id="IPR036390">
    <property type="entry name" value="WH_DNA-bd_sf"/>
</dbReference>
<dbReference type="PROSITE" id="PS51077">
    <property type="entry name" value="HTH_ICLR"/>
    <property type="match status" value="1"/>
</dbReference>
<protein>
    <submittedName>
        <fullName evidence="6">IclR family transcriptional regulator</fullName>
    </submittedName>
</protein>
<dbReference type="STRING" id="146018.BN2156_03364"/>
<evidence type="ECO:0000256" key="1">
    <source>
        <dbReference type="ARBA" id="ARBA00023015"/>
    </source>
</evidence>
<keyword evidence="7" id="KW-1185">Reference proteome</keyword>
<sequence>MSNIRYIFSEYMNGKLGPSVPAGQDLSPPTTRVVDIVELLLRRPADALTLAEICRELDVSRSTGHAIMHTLCARQWASRDPLSGRFSLGPTLSGLGGPDGLPSRSLREPLQRLCASLGMPMCISALQGRTIVVVESAAAPGTRAPVPAGVRLPFVAPFGREFVAWASVSERADWLAATGSVNPAFRRRISQVLEEIRVRGYGIERLSDPLLQVFTALKALDNGSPPGPLSTRLAAAVADLTVVDQLPTDEPDATPLATISAPIFDNAGTVVMTVSAQPYRRLNPQELETVGAGVVEFARDVETLCRSTEHESPAPVVRS</sequence>
<feature type="domain" description="IclR-ED" evidence="5">
    <location>
        <begin position="84"/>
        <end position="307"/>
    </location>
</feature>
<keyword evidence="1" id="KW-0805">Transcription regulation</keyword>
<dbReference type="SUPFAM" id="SSF46785">
    <property type="entry name" value="Winged helix' DNA-binding domain"/>
    <property type="match status" value="1"/>
</dbReference>
<dbReference type="Proteomes" id="UP000199147">
    <property type="component" value="Unassembled WGS sequence"/>
</dbReference>
<organism evidence="6 7">
    <name type="scientific">Mycolicibacterium neworleansense</name>
    <dbReference type="NCBI Taxonomy" id="146018"/>
    <lineage>
        <taxon>Bacteria</taxon>
        <taxon>Bacillati</taxon>
        <taxon>Actinomycetota</taxon>
        <taxon>Actinomycetes</taxon>
        <taxon>Mycobacteriales</taxon>
        <taxon>Mycobacteriaceae</taxon>
        <taxon>Mycolicibacterium</taxon>
    </lineage>
</organism>
<evidence type="ECO:0000259" key="4">
    <source>
        <dbReference type="PROSITE" id="PS51077"/>
    </source>
</evidence>
<evidence type="ECO:0000313" key="6">
    <source>
        <dbReference type="EMBL" id="CRZ16496.1"/>
    </source>
</evidence>
<gene>
    <name evidence="6" type="ORF">BN2156_03364</name>
</gene>
<dbReference type="SUPFAM" id="SSF55781">
    <property type="entry name" value="GAF domain-like"/>
    <property type="match status" value="1"/>
</dbReference>
<dbReference type="PROSITE" id="PS51078">
    <property type="entry name" value="ICLR_ED"/>
    <property type="match status" value="1"/>
</dbReference>
<keyword evidence="3" id="KW-0804">Transcription</keyword>
<evidence type="ECO:0000256" key="3">
    <source>
        <dbReference type="ARBA" id="ARBA00023163"/>
    </source>
</evidence>
<evidence type="ECO:0000259" key="5">
    <source>
        <dbReference type="PROSITE" id="PS51078"/>
    </source>
</evidence>
<evidence type="ECO:0000256" key="2">
    <source>
        <dbReference type="ARBA" id="ARBA00023125"/>
    </source>
</evidence>
<name>A0A0H5RRQ4_9MYCO</name>
<dbReference type="PANTHER" id="PTHR30136:SF35">
    <property type="entry name" value="HTH-TYPE TRANSCRIPTIONAL REGULATOR RV1719"/>
    <property type="match status" value="1"/>
</dbReference>
<dbReference type="GO" id="GO:0045892">
    <property type="term" value="P:negative regulation of DNA-templated transcription"/>
    <property type="evidence" value="ECO:0007669"/>
    <property type="project" value="TreeGrafter"/>
</dbReference>
<dbReference type="Pfam" id="PF09339">
    <property type="entry name" value="HTH_IclR"/>
    <property type="match status" value="1"/>
</dbReference>
<dbReference type="GO" id="GO:0003677">
    <property type="term" value="F:DNA binding"/>
    <property type="evidence" value="ECO:0007669"/>
    <property type="project" value="UniProtKB-KW"/>
</dbReference>